<dbReference type="PANTHER" id="PTHR46986:SF1">
    <property type="entry name" value="ENDORIBONUCLEASE YBEY, CHLOROPLASTIC"/>
    <property type="match status" value="1"/>
</dbReference>
<dbReference type="GO" id="GO:0046872">
    <property type="term" value="F:metal ion binding"/>
    <property type="evidence" value="ECO:0007669"/>
    <property type="project" value="UniProtKB-KW"/>
</dbReference>
<evidence type="ECO:0000256" key="6">
    <source>
        <dbReference type="ARBA" id="ARBA00022801"/>
    </source>
</evidence>
<comment type="cofactor">
    <cofactor evidence="1">
        <name>Zn(2+)</name>
        <dbReference type="ChEBI" id="CHEBI:29105"/>
    </cofactor>
</comment>
<accession>A0A448ZRN4</accession>
<evidence type="ECO:0000313" key="10">
    <source>
        <dbReference type="Proteomes" id="UP000291116"/>
    </source>
</evidence>
<dbReference type="Proteomes" id="UP000291116">
    <property type="component" value="Unassembled WGS sequence"/>
</dbReference>
<evidence type="ECO:0000256" key="5">
    <source>
        <dbReference type="ARBA" id="ARBA00022759"/>
    </source>
</evidence>
<keyword evidence="5" id="KW-0255">Endonuclease</keyword>
<keyword evidence="6" id="KW-0378">Hydrolase</keyword>
<dbReference type="GO" id="GO:0004222">
    <property type="term" value="F:metalloendopeptidase activity"/>
    <property type="evidence" value="ECO:0007669"/>
    <property type="project" value="InterPro"/>
</dbReference>
<reference evidence="9 10" key="1">
    <citation type="submission" date="2019-01" db="EMBL/GenBank/DDBJ databases">
        <authorList>
            <person name="Ferrante I. M."/>
        </authorList>
    </citation>
    <scope>NUCLEOTIDE SEQUENCE [LARGE SCALE GENOMIC DNA]</scope>
    <source>
        <strain evidence="9 10">B856</strain>
    </source>
</reference>
<dbReference type="PANTHER" id="PTHR46986">
    <property type="entry name" value="ENDORIBONUCLEASE YBEY, CHLOROPLASTIC"/>
    <property type="match status" value="1"/>
</dbReference>
<evidence type="ECO:0000256" key="1">
    <source>
        <dbReference type="ARBA" id="ARBA00001947"/>
    </source>
</evidence>
<dbReference type="PROSITE" id="PS01306">
    <property type="entry name" value="UPF0054"/>
    <property type="match status" value="1"/>
</dbReference>
<feature type="region of interest" description="Disordered" evidence="8">
    <location>
        <begin position="230"/>
        <end position="262"/>
    </location>
</feature>
<dbReference type="InterPro" id="IPR002036">
    <property type="entry name" value="YbeY"/>
</dbReference>
<evidence type="ECO:0000256" key="8">
    <source>
        <dbReference type="SAM" id="MobiDB-lite"/>
    </source>
</evidence>
<organism evidence="9 10">
    <name type="scientific">Pseudo-nitzschia multistriata</name>
    <dbReference type="NCBI Taxonomy" id="183589"/>
    <lineage>
        <taxon>Eukaryota</taxon>
        <taxon>Sar</taxon>
        <taxon>Stramenopiles</taxon>
        <taxon>Ochrophyta</taxon>
        <taxon>Bacillariophyta</taxon>
        <taxon>Bacillariophyceae</taxon>
        <taxon>Bacillariophycidae</taxon>
        <taxon>Bacillariales</taxon>
        <taxon>Bacillariaceae</taxon>
        <taxon>Pseudo-nitzschia</taxon>
    </lineage>
</organism>
<dbReference type="NCBIfam" id="TIGR00043">
    <property type="entry name" value="rRNA maturation RNase YbeY"/>
    <property type="match status" value="2"/>
</dbReference>
<dbReference type="GO" id="GO:0004519">
    <property type="term" value="F:endonuclease activity"/>
    <property type="evidence" value="ECO:0007669"/>
    <property type="project" value="UniProtKB-KW"/>
</dbReference>
<feature type="compositionally biased region" description="Acidic residues" evidence="8">
    <location>
        <begin position="243"/>
        <end position="254"/>
    </location>
</feature>
<evidence type="ECO:0000256" key="4">
    <source>
        <dbReference type="ARBA" id="ARBA00022723"/>
    </source>
</evidence>
<comment type="similarity">
    <text evidence="2">Belongs to the endoribonuclease YbeY family.</text>
</comment>
<dbReference type="HAMAP" id="MF_00009">
    <property type="entry name" value="Endoribonucl_YbeY"/>
    <property type="match status" value="1"/>
</dbReference>
<evidence type="ECO:0000256" key="2">
    <source>
        <dbReference type="ARBA" id="ARBA00010875"/>
    </source>
</evidence>
<keyword evidence="3" id="KW-0540">Nuclease</keyword>
<evidence type="ECO:0000256" key="3">
    <source>
        <dbReference type="ARBA" id="ARBA00022722"/>
    </source>
</evidence>
<evidence type="ECO:0008006" key="11">
    <source>
        <dbReference type="Google" id="ProtNLM"/>
    </source>
</evidence>
<dbReference type="GO" id="GO:0006364">
    <property type="term" value="P:rRNA processing"/>
    <property type="evidence" value="ECO:0007669"/>
    <property type="project" value="InterPro"/>
</dbReference>
<dbReference type="InterPro" id="IPR023091">
    <property type="entry name" value="MetalPrtase_cat_dom_sf_prd"/>
</dbReference>
<dbReference type="OrthoDB" id="27226at2759"/>
<proteinExistence type="inferred from homology"/>
<dbReference type="InterPro" id="IPR020549">
    <property type="entry name" value="YbeY_CS"/>
</dbReference>
<keyword evidence="7" id="KW-0862">Zinc</keyword>
<dbReference type="SUPFAM" id="SSF55486">
    <property type="entry name" value="Metalloproteases ('zincins'), catalytic domain"/>
    <property type="match status" value="1"/>
</dbReference>
<dbReference type="Gene3D" id="3.40.390.30">
    <property type="entry name" value="Metalloproteases ('zincins'), catalytic domain"/>
    <property type="match status" value="1"/>
</dbReference>
<gene>
    <name evidence="9" type="ORF">PSNMU_V1.4_AUG-EV-PASAV3_0118350</name>
</gene>
<keyword evidence="10" id="KW-1185">Reference proteome</keyword>
<name>A0A448ZRN4_9STRA</name>
<sequence length="311" mass="35545">MNISSHNRRRRSSLHQYHSLRDSRRIYLALAFLIALVGLNNMCQSFRSLRLLNRGMILKSDLLGRQIFDEAMSGQQIKSRLLASTGACSMRSYAMTPTRLFGSKKGVPGNPLGTVSIYNDQEALKEIDEDALQRTVHRISKIIGYETYDVTLLLVDDDEMRETNLETRGINSPTDILSFPFHSREDNKAGLLKEPEFDIPDYYTLGDMVVCVPYVIRRCKEDILFRKEQAEGATNDEKKSEYGDDDSDLIDDDDRGVSGAMANIDDPEKRIRMLLVHGMLHLVGYDHIEDDDYVEMVEREEELLKELGDLL</sequence>
<evidence type="ECO:0000256" key="7">
    <source>
        <dbReference type="ARBA" id="ARBA00022833"/>
    </source>
</evidence>
<feature type="compositionally biased region" description="Basic and acidic residues" evidence="8">
    <location>
        <begin position="230"/>
        <end position="242"/>
    </location>
</feature>
<dbReference type="EMBL" id="CAACVS010000658">
    <property type="protein sequence ID" value="VEU44707.1"/>
    <property type="molecule type" value="Genomic_DNA"/>
</dbReference>
<dbReference type="Pfam" id="PF02130">
    <property type="entry name" value="YbeY"/>
    <property type="match status" value="2"/>
</dbReference>
<protein>
    <recommendedName>
        <fullName evidence="11">rRNA maturation factor</fullName>
    </recommendedName>
</protein>
<keyword evidence="4" id="KW-0479">Metal-binding</keyword>
<evidence type="ECO:0000313" key="9">
    <source>
        <dbReference type="EMBL" id="VEU44707.1"/>
    </source>
</evidence>
<dbReference type="AlphaFoldDB" id="A0A448ZRN4"/>